<dbReference type="Pfam" id="PF14542">
    <property type="entry name" value="Acetyltransf_CG"/>
    <property type="match status" value="1"/>
</dbReference>
<organism evidence="2 3">
    <name type="scientific">Corynebacterium renale</name>
    <dbReference type="NCBI Taxonomy" id="1724"/>
    <lineage>
        <taxon>Bacteria</taxon>
        <taxon>Bacillati</taxon>
        <taxon>Actinomycetota</taxon>
        <taxon>Actinomycetes</taxon>
        <taxon>Mycobacteriales</taxon>
        <taxon>Corynebacteriaceae</taxon>
        <taxon>Corynebacterium</taxon>
    </lineage>
</organism>
<dbReference type="InterPro" id="IPR016181">
    <property type="entry name" value="Acyl_CoA_acyltransferase"/>
</dbReference>
<comment type="caution">
    <text evidence="2">The sequence shown here is derived from an EMBL/GenBank/DDBJ whole genome shotgun (WGS) entry which is preliminary data.</text>
</comment>
<feature type="domain" description="N-acetyltransferase" evidence="1">
    <location>
        <begin position="15"/>
        <end position="105"/>
    </location>
</feature>
<evidence type="ECO:0000259" key="1">
    <source>
        <dbReference type="PROSITE" id="PS51729"/>
    </source>
</evidence>
<evidence type="ECO:0000313" key="2">
    <source>
        <dbReference type="EMBL" id="PFG28213.1"/>
    </source>
</evidence>
<reference evidence="2 3" key="1">
    <citation type="submission" date="2017-10" db="EMBL/GenBank/DDBJ databases">
        <title>Sequencing the genomes of 1000 actinobacteria strains.</title>
        <authorList>
            <person name="Klenk H.-P."/>
        </authorList>
    </citation>
    <scope>NUCLEOTIDE SEQUENCE [LARGE SCALE GENOMIC DNA]</scope>
    <source>
        <strain evidence="2 3">DSM 20688</strain>
    </source>
</reference>
<dbReference type="AlphaFoldDB" id="A0A2A9DNN9"/>
<sequence length="117" mass="13202">MDYTQDKHGNPVTVEHFPEENLYAALYRGSASHDYASAVHYKDHDGERIFYSVQTPDEFAGRGLAGIATEFALRDTAEAGLRVVPVCPYVVNYVAKHEFAGELREADEHDREWVSLN</sequence>
<accession>A0A2A9DNN9</accession>
<dbReference type="EMBL" id="PDJF01000001">
    <property type="protein sequence ID" value="PFG28213.1"/>
    <property type="molecule type" value="Genomic_DNA"/>
</dbReference>
<dbReference type="RefSeq" id="WP_053072706.1">
    <property type="nucleotide sequence ID" value="NZ_LDYE01000005.1"/>
</dbReference>
<dbReference type="OrthoDB" id="5405911at2"/>
<gene>
    <name evidence="2" type="ORF">ATK06_1315</name>
</gene>
<dbReference type="PROSITE" id="PS51729">
    <property type="entry name" value="GNAT_YJDJ"/>
    <property type="match status" value="1"/>
</dbReference>
<evidence type="ECO:0000313" key="3">
    <source>
        <dbReference type="Proteomes" id="UP000221653"/>
    </source>
</evidence>
<dbReference type="STRING" id="1724.GCA_001044175_01501"/>
<dbReference type="Proteomes" id="UP000221653">
    <property type="component" value="Unassembled WGS sequence"/>
</dbReference>
<protein>
    <recommendedName>
        <fullName evidence="1">N-acetyltransferase domain-containing protein</fullName>
    </recommendedName>
</protein>
<dbReference type="SUPFAM" id="SSF55729">
    <property type="entry name" value="Acyl-CoA N-acyltransferases (Nat)"/>
    <property type="match status" value="1"/>
</dbReference>
<dbReference type="Gene3D" id="3.40.630.30">
    <property type="match status" value="1"/>
</dbReference>
<name>A0A2A9DNN9_9CORY</name>
<keyword evidence="3" id="KW-1185">Reference proteome</keyword>
<dbReference type="InterPro" id="IPR031165">
    <property type="entry name" value="GNAT_YJDJ"/>
</dbReference>
<proteinExistence type="predicted"/>